<name>A0A4Y9ZG22_9AGAM</name>
<dbReference type="GO" id="GO:0003676">
    <property type="term" value="F:nucleic acid binding"/>
    <property type="evidence" value="ECO:0007669"/>
    <property type="project" value="InterPro"/>
</dbReference>
<reference evidence="2 3" key="1">
    <citation type="submission" date="2019-02" db="EMBL/GenBank/DDBJ databases">
        <title>Genome sequencing of the rare red list fungi Dentipellis fragilis.</title>
        <authorList>
            <person name="Buettner E."/>
            <person name="Kellner H."/>
        </authorList>
    </citation>
    <scope>NUCLEOTIDE SEQUENCE [LARGE SCALE GENOMIC DNA]</scope>
    <source>
        <strain evidence="2 3">DSM 105465</strain>
    </source>
</reference>
<protein>
    <recommendedName>
        <fullName evidence="4">RRM domain-containing protein</fullName>
    </recommendedName>
</protein>
<proteinExistence type="predicted"/>
<evidence type="ECO:0000256" key="1">
    <source>
        <dbReference type="SAM" id="MobiDB-lite"/>
    </source>
</evidence>
<dbReference type="AlphaFoldDB" id="A0A4Y9ZG22"/>
<dbReference type="SUPFAM" id="SSF54928">
    <property type="entry name" value="RNA-binding domain, RBD"/>
    <property type="match status" value="1"/>
</dbReference>
<evidence type="ECO:0000313" key="3">
    <source>
        <dbReference type="Proteomes" id="UP000298327"/>
    </source>
</evidence>
<comment type="caution">
    <text evidence="2">The sequence shown here is derived from an EMBL/GenBank/DDBJ whole genome shotgun (WGS) entry which is preliminary data.</text>
</comment>
<organism evidence="2 3">
    <name type="scientific">Dentipellis fragilis</name>
    <dbReference type="NCBI Taxonomy" id="205917"/>
    <lineage>
        <taxon>Eukaryota</taxon>
        <taxon>Fungi</taxon>
        <taxon>Dikarya</taxon>
        <taxon>Basidiomycota</taxon>
        <taxon>Agaricomycotina</taxon>
        <taxon>Agaricomycetes</taxon>
        <taxon>Russulales</taxon>
        <taxon>Hericiaceae</taxon>
        <taxon>Dentipellis</taxon>
    </lineage>
</organism>
<feature type="region of interest" description="Disordered" evidence="1">
    <location>
        <begin position="91"/>
        <end position="112"/>
    </location>
</feature>
<dbReference type="EMBL" id="SEOQ01000016">
    <property type="protein sequence ID" value="TFY72389.1"/>
    <property type="molecule type" value="Genomic_DNA"/>
</dbReference>
<sequence length="219" mass="23918">MSTSLTSTAKAAARINSPLHVRLNGLPRTATPADIQRLLRRHQVEHVSDVGLDYKRFWSTGGAYVSLASQEAQRFALRAMRNVTFFTKTVTSAETPAPQGPPPRTRGVKGRENAATRGAITGTGERGGIWETEKSVILAGLPGKANVNEVRGMLKGYKLANGTAQIVKLDRIDDSVCSRVLVRLNSVSEAHRLVRNIHMTYVNQAHLGSEYLVHARIVL</sequence>
<evidence type="ECO:0008006" key="4">
    <source>
        <dbReference type="Google" id="ProtNLM"/>
    </source>
</evidence>
<dbReference type="Proteomes" id="UP000298327">
    <property type="component" value="Unassembled WGS sequence"/>
</dbReference>
<accession>A0A4Y9ZG22</accession>
<dbReference type="OrthoDB" id="5541797at2759"/>
<evidence type="ECO:0000313" key="2">
    <source>
        <dbReference type="EMBL" id="TFY72389.1"/>
    </source>
</evidence>
<dbReference type="InterPro" id="IPR035979">
    <property type="entry name" value="RBD_domain_sf"/>
</dbReference>
<gene>
    <name evidence="2" type="ORF">EVG20_g612</name>
</gene>
<keyword evidence="3" id="KW-1185">Reference proteome</keyword>